<dbReference type="Proteomes" id="UP000192917">
    <property type="component" value="Unassembled WGS sequence"/>
</dbReference>
<sequence length="129" mass="14366">MEDEARVEDKGSGHRIEIEPSPDRVIVTFAGETVADSKRALLLHETGHKPVAYLPIEDVRQGVLQPSDRTTHCPFKGDAAYFHLKAGGRIAEDAVWTYPTPYGSVAEIENRVAFYVGRIDGLEQRFEKA</sequence>
<dbReference type="RefSeq" id="WP_085121405.1">
    <property type="nucleotide sequence ID" value="NZ_FWZX01000002.1"/>
</dbReference>
<accession>A0A1Y6B9Q8</accession>
<gene>
    <name evidence="2" type="ORF">SAMN05428998_102337</name>
</gene>
<proteinExistence type="predicted"/>
<evidence type="ECO:0000313" key="3">
    <source>
        <dbReference type="Proteomes" id="UP000192917"/>
    </source>
</evidence>
<dbReference type="InterPro" id="IPR038694">
    <property type="entry name" value="DUF427_sf"/>
</dbReference>
<dbReference type="PANTHER" id="PTHR34310">
    <property type="entry name" value="DUF427 DOMAIN PROTEIN (AFU_ORTHOLOGUE AFUA_3G02220)"/>
    <property type="match status" value="1"/>
</dbReference>
<dbReference type="EMBL" id="FWZX01000002">
    <property type="protein sequence ID" value="SMF00310.1"/>
    <property type="molecule type" value="Genomic_DNA"/>
</dbReference>
<protein>
    <submittedName>
        <fullName evidence="2">Uncharacterized conserved protein, DUF427 family</fullName>
    </submittedName>
</protein>
<keyword evidence="3" id="KW-1185">Reference proteome</keyword>
<dbReference type="Pfam" id="PF04248">
    <property type="entry name" value="NTP_transf_9"/>
    <property type="match status" value="1"/>
</dbReference>
<organism evidence="2 3">
    <name type="scientific">Tistlia consotensis USBA 355</name>
    <dbReference type="NCBI Taxonomy" id="560819"/>
    <lineage>
        <taxon>Bacteria</taxon>
        <taxon>Pseudomonadati</taxon>
        <taxon>Pseudomonadota</taxon>
        <taxon>Alphaproteobacteria</taxon>
        <taxon>Rhodospirillales</taxon>
        <taxon>Rhodovibrionaceae</taxon>
        <taxon>Tistlia</taxon>
    </lineage>
</organism>
<evidence type="ECO:0000313" key="2">
    <source>
        <dbReference type="EMBL" id="SMF00310.1"/>
    </source>
</evidence>
<feature type="domain" description="DUF427" evidence="1">
    <location>
        <begin position="26"/>
        <end position="116"/>
    </location>
</feature>
<dbReference type="STRING" id="560819.SAMN05428998_102337"/>
<evidence type="ECO:0000259" key="1">
    <source>
        <dbReference type="Pfam" id="PF04248"/>
    </source>
</evidence>
<reference evidence="2 3" key="1">
    <citation type="submission" date="2017-04" db="EMBL/GenBank/DDBJ databases">
        <authorList>
            <person name="Afonso C.L."/>
            <person name="Miller P.J."/>
            <person name="Scott M.A."/>
            <person name="Spackman E."/>
            <person name="Goraichik I."/>
            <person name="Dimitrov K.M."/>
            <person name="Suarez D.L."/>
            <person name="Swayne D.E."/>
        </authorList>
    </citation>
    <scope>NUCLEOTIDE SEQUENCE [LARGE SCALE GENOMIC DNA]</scope>
    <source>
        <strain evidence="2 3">USBA 355</strain>
    </source>
</reference>
<dbReference type="InterPro" id="IPR007361">
    <property type="entry name" value="DUF427"/>
</dbReference>
<dbReference type="AlphaFoldDB" id="A0A1Y6B9Q8"/>
<dbReference type="PANTHER" id="PTHR34310:SF9">
    <property type="entry name" value="BLR5716 PROTEIN"/>
    <property type="match status" value="1"/>
</dbReference>
<name>A0A1Y6B9Q8_9PROT</name>
<dbReference type="Gene3D" id="2.170.150.40">
    <property type="entry name" value="Domain of unknown function (DUF427)"/>
    <property type="match status" value="1"/>
</dbReference>